<feature type="region of interest" description="Disordered" evidence="1">
    <location>
        <begin position="1"/>
        <end position="54"/>
    </location>
</feature>
<dbReference type="EMBL" id="GBRH01226607">
    <property type="protein sequence ID" value="JAD71288.1"/>
    <property type="molecule type" value="Transcribed_RNA"/>
</dbReference>
<reference evidence="2" key="1">
    <citation type="submission" date="2014-09" db="EMBL/GenBank/DDBJ databases">
        <authorList>
            <person name="Magalhaes I.L.F."/>
            <person name="Oliveira U."/>
            <person name="Santos F.R."/>
            <person name="Vidigal T.H.D.A."/>
            <person name="Brescovit A.D."/>
            <person name="Santos A.J."/>
        </authorList>
    </citation>
    <scope>NUCLEOTIDE SEQUENCE</scope>
    <source>
        <tissue evidence="2">Shoot tissue taken approximately 20 cm above the soil surface</tissue>
    </source>
</reference>
<name>A0A0A9C9Z9_ARUDO</name>
<evidence type="ECO:0000256" key="1">
    <source>
        <dbReference type="SAM" id="MobiDB-lite"/>
    </source>
</evidence>
<organism evidence="2">
    <name type="scientific">Arundo donax</name>
    <name type="common">Giant reed</name>
    <name type="synonym">Donax arundinaceus</name>
    <dbReference type="NCBI Taxonomy" id="35708"/>
    <lineage>
        <taxon>Eukaryota</taxon>
        <taxon>Viridiplantae</taxon>
        <taxon>Streptophyta</taxon>
        <taxon>Embryophyta</taxon>
        <taxon>Tracheophyta</taxon>
        <taxon>Spermatophyta</taxon>
        <taxon>Magnoliopsida</taxon>
        <taxon>Liliopsida</taxon>
        <taxon>Poales</taxon>
        <taxon>Poaceae</taxon>
        <taxon>PACMAD clade</taxon>
        <taxon>Arundinoideae</taxon>
        <taxon>Arundineae</taxon>
        <taxon>Arundo</taxon>
    </lineage>
</organism>
<evidence type="ECO:0000313" key="2">
    <source>
        <dbReference type="EMBL" id="JAD71288.1"/>
    </source>
</evidence>
<protein>
    <submittedName>
        <fullName evidence="2">Uncharacterized protein</fullName>
    </submittedName>
</protein>
<feature type="compositionally biased region" description="Gly residues" evidence="1">
    <location>
        <begin position="7"/>
        <end position="16"/>
    </location>
</feature>
<sequence>MRRRSARGGGYAGPHGGGRERRRRRSARGGGYGARRDGGPDGGSHRGYRCPRRV</sequence>
<reference evidence="2" key="2">
    <citation type="journal article" date="2015" name="Data Brief">
        <title>Shoot transcriptome of the giant reed, Arundo donax.</title>
        <authorList>
            <person name="Barrero R.A."/>
            <person name="Guerrero F.D."/>
            <person name="Moolhuijzen P."/>
            <person name="Goolsby J.A."/>
            <person name="Tidwell J."/>
            <person name="Bellgard S.E."/>
            <person name="Bellgard M.I."/>
        </authorList>
    </citation>
    <scope>NUCLEOTIDE SEQUENCE</scope>
    <source>
        <tissue evidence="2">Shoot tissue taken approximately 20 cm above the soil surface</tissue>
    </source>
</reference>
<proteinExistence type="predicted"/>
<accession>A0A0A9C9Z9</accession>
<dbReference type="AlphaFoldDB" id="A0A0A9C9Z9"/>